<evidence type="ECO:0000256" key="1">
    <source>
        <dbReference type="ARBA" id="ARBA00022737"/>
    </source>
</evidence>
<feature type="repeat" description="ANK" evidence="3">
    <location>
        <begin position="197"/>
        <end position="229"/>
    </location>
</feature>
<protein>
    <submittedName>
        <fullName evidence="4">Ankyrin repeat-containing domain protein</fullName>
    </submittedName>
</protein>
<evidence type="ECO:0000313" key="4">
    <source>
        <dbReference type="EMBL" id="KAF8473037.1"/>
    </source>
</evidence>
<dbReference type="InterPro" id="IPR036770">
    <property type="entry name" value="Ankyrin_rpt-contain_sf"/>
</dbReference>
<accession>A0A9P5MPW6</accession>
<dbReference type="SMART" id="SM00248">
    <property type="entry name" value="ANK"/>
    <property type="match status" value="5"/>
</dbReference>
<dbReference type="PROSITE" id="PS50297">
    <property type="entry name" value="ANK_REP_REGION"/>
    <property type="match status" value="4"/>
</dbReference>
<dbReference type="AlphaFoldDB" id="A0A9P5MPW6"/>
<dbReference type="Pfam" id="PF13857">
    <property type="entry name" value="Ank_5"/>
    <property type="match status" value="1"/>
</dbReference>
<dbReference type="InterPro" id="IPR002110">
    <property type="entry name" value="Ankyrin_rpt"/>
</dbReference>
<feature type="repeat" description="ANK" evidence="3">
    <location>
        <begin position="263"/>
        <end position="289"/>
    </location>
</feature>
<keyword evidence="2 3" id="KW-0040">ANK repeat</keyword>
<keyword evidence="1" id="KW-0677">Repeat</keyword>
<gene>
    <name evidence="4" type="ORF">DFH94DRAFT_807465</name>
</gene>
<dbReference type="PRINTS" id="PR01415">
    <property type="entry name" value="ANKYRIN"/>
</dbReference>
<evidence type="ECO:0000313" key="5">
    <source>
        <dbReference type="Proteomes" id="UP000759537"/>
    </source>
</evidence>
<comment type="caution">
    <text evidence="4">The sequence shown here is derived from an EMBL/GenBank/DDBJ whole genome shotgun (WGS) entry which is preliminary data.</text>
</comment>
<evidence type="ECO:0000256" key="3">
    <source>
        <dbReference type="PROSITE-ProRule" id="PRU00023"/>
    </source>
</evidence>
<dbReference type="PANTHER" id="PTHR24180">
    <property type="entry name" value="CYCLIN-DEPENDENT KINASE INHIBITOR 2C-RELATED"/>
    <property type="match status" value="1"/>
</dbReference>
<dbReference type="Pfam" id="PF12796">
    <property type="entry name" value="Ank_2"/>
    <property type="match status" value="1"/>
</dbReference>
<dbReference type="EMBL" id="WHVB01000019">
    <property type="protein sequence ID" value="KAF8473037.1"/>
    <property type="molecule type" value="Genomic_DNA"/>
</dbReference>
<dbReference type="OrthoDB" id="194358at2759"/>
<dbReference type="PANTHER" id="PTHR24180:SF45">
    <property type="entry name" value="POLY [ADP-RIBOSE] POLYMERASE TANKYRASE"/>
    <property type="match status" value="1"/>
</dbReference>
<dbReference type="SUPFAM" id="SSF48403">
    <property type="entry name" value="Ankyrin repeat"/>
    <property type="match status" value="1"/>
</dbReference>
<reference evidence="4" key="2">
    <citation type="journal article" date="2020" name="Nat. Commun.">
        <title>Large-scale genome sequencing of mycorrhizal fungi provides insights into the early evolution of symbiotic traits.</title>
        <authorList>
            <person name="Miyauchi S."/>
            <person name="Kiss E."/>
            <person name="Kuo A."/>
            <person name="Drula E."/>
            <person name="Kohler A."/>
            <person name="Sanchez-Garcia M."/>
            <person name="Morin E."/>
            <person name="Andreopoulos B."/>
            <person name="Barry K.W."/>
            <person name="Bonito G."/>
            <person name="Buee M."/>
            <person name="Carver A."/>
            <person name="Chen C."/>
            <person name="Cichocki N."/>
            <person name="Clum A."/>
            <person name="Culley D."/>
            <person name="Crous P.W."/>
            <person name="Fauchery L."/>
            <person name="Girlanda M."/>
            <person name="Hayes R.D."/>
            <person name="Keri Z."/>
            <person name="LaButti K."/>
            <person name="Lipzen A."/>
            <person name="Lombard V."/>
            <person name="Magnuson J."/>
            <person name="Maillard F."/>
            <person name="Murat C."/>
            <person name="Nolan M."/>
            <person name="Ohm R.A."/>
            <person name="Pangilinan J."/>
            <person name="Pereira M.F."/>
            <person name="Perotto S."/>
            <person name="Peter M."/>
            <person name="Pfister S."/>
            <person name="Riley R."/>
            <person name="Sitrit Y."/>
            <person name="Stielow J.B."/>
            <person name="Szollosi G."/>
            <person name="Zifcakova L."/>
            <person name="Stursova M."/>
            <person name="Spatafora J.W."/>
            <person name="Tedersoo L."/>
            <person name="Vaario L.M."/>
            <person name="Yamada A."/>
            <person name="Yan M."/>
            <person name="Wang P."/>
            <person name="Xu J."/>
            <person name="Bruns T."/>
            <person name="Baldrian P."/>
            <person name="Vilgalys R."/>
            <person name="Dunand C."/>
            <person name="Henrissat B."/>
            <person name="Grigoriev I.V."/>
            <person name="Hibbett D."/>
            <person name="Nagy L.G."/>
            <person name="Martin F.M."/>
        </authorList>
    </citation>
    <scope>NUCLEOTIDE SEQUENCE</scope>
    <source>
        <strain evidence="4">Prilba</strain>
    </source>
</reference>
<evidence type="ECO:0000256" key="2">
    <source>
        <dbReference type="ARBA" id="ARBA00023043"/>
    </source>
</evidence>
<dbReference type="Gene3D" id="1.25.40.20">
    <property type="entry name" value="Ankyrin repeat-containing domain"/>
    <property type="match status" value="3"/>
</dbReference>
<dbReference type="InterPro" id="IPR051637">
    <property type="entry name" value="Ank_repeat_dom-contain_49"/>
</dbReference>
<dbReference type="Proteomes" id="UP000759537">
    <property type="component" value="Unassembled WGS sequence"/>
</dbReference>
<organism evidence="4 5">
    <name type="scientific">Russula ochroleuca</name>
    <dbReference type="NCBI Taxonomy" id="152965"/>
    <lineage>
        <taxon>Eukaryota</taxon>
        <taxon>Fungi</taxon>
        <taxon>Dikarya</taxon>
        <taxon>Basidiomycota</taxon>
        <taxon>Agaricomycotina</taxon>
        <taxon>Agaricomycetes</taxon>
        <taxon>Russulales</taxon>
        <taxon>Russulaceae</taxon>
        <taxon>Russula</taxon>
    </lineage>
</organism>
<reference evidence="4" key="1">
    <citation type="submission" date="2019-10" db="EMBL/GenBank/DDBJ databases">
        <authorList>
            <consortium name="DOE Joint Genome Institute"/>
            <person name="Kuo A."/>
            <person name="Miyauchi S."/>
            <person name="Kiss E."/>
            <person name="Drula E."/>
            <person name="Kohler A."/>
            <person name="Sanchez-Garcia M."/>
            <person name="Andreopoulos B."/>
            <person name="Barry K.W."/>
            <person name="Bonito G."/>
            <person name="Buee M."/>
            <person name="Carver A."/>
            <person name="Chen C."/>
            <person name="Cichocki N."/>
            <person name="Clum A."/>
            <person name="Culley D."/>
            <person name="Crous P.W."/>
            <person name="Fauchery L."/>
            <person name="Girlanda M."/>
            <person name="Hayes R."/>
            <person name="Keri Z."/>
            <person name="LaButti K."/>
            <person name="Lipzen A."/>
            <person name="Lombard V."/>
            <person name="Magnuson J."/>
            <person name="Maillard F."/>
            <person name="Morin E."/>
            <person name="Murat C."/>
            <person name="Nolan M."/>
            <person name="Ohm R."/>
            <person name="Pangilinan J."/>
            <person name="Pereira M."/>
            <person name="Perotto S."/>
            <person name="Peter M."/>
            <person name="Riley R."/>
            <person name="Sitrit Y."/>
            <person name="Stielow B."/>
            <person name="Szollosi G."/>
            <person name="Zifcakova L."/>
            <person name="Stursova M."/>
            <person name="Spatafora J.W."/>
            <person name="Tedersoo L."/>
            <person name="Vaario L.-M."/>
            <person name="Yamada A."/>
            <person name="Yan M."/>
            <person name="Wang P."/>
            <person name="Xu J."/>
            <person name="Bruns T."/>
            <person name="Baldrian P."/>
            <person name="Vilgalys R."/>
            <person name="Henrissat B."/>
            <person name="Grigoriev I.V."/>
            <person name="Hibbett D."/>
            <person name="Nagy L.G."/>
            <person name="Martin F.M."/>
        </authorList>
    </citation>
    <scope>NUCLEOTIDE SEQUENCE</scope>
    <source>
        <strain evidence="4">Prilba</strain>
    </source>
</reference>
<keyword evidence="5" id="KW-1185">Reference proteome</keyword>
<feature type="repeat" description="ANK" evidence="3">
    <location>
        <begin position="116"/>
        <end position="149"/>
    </location>
</feature>
<feature type="repeat" description="ANK" evidence="3">
    <location>
        <begin position="230"/>
        <end position="262"/>
    </location>
</feature>
<proteinExistence type="predicted"/>
<name>A0A9P5MPW6_9AGAM</name>
<dbReference type="PROSITE" id="PS50088">
    <property type="entry name" value="ANK_REPEAT"/>
    <property type="match status" value="4"/>
</dbReference>
<sequence length="293" mass="32545">MGVLLQPDDRVEVNDIGKRSPLVGYAAEHWVIHAQFEGVSSYLRKAMEYLFDLDKPYFAAWRRSHNRHPLARLPLIPLLWLLCVTAGRSKAIARRNFRTAKFLRHNGADMIVRRGDGHTPLLSAAWYGDLELVGVLLLDYKVDVNARGFKNWTAIHYVSHGPFSHIPVTPHYGRQLLPEVARLLLEKVADVNARDDDSRTALHIAAQKGRVEVVRVLLEHGANADAEDNEGRTPLHLSAEDGRVEAMRVLLEHGANVGAEDNEGGTAFQIASAKGNDEIMKLLSEHGAEGIVA</sequence>